<dbReference type="GO" id="GO:0016791">
    <property type="term" value="F:phosphatase activity"/>
    <property type="evidence" value="ECO:0007669"/>
    <property type="project" value="TreeGrafter"/>
</dbReference>
<dbReference type="InterPro" id="IPR023214">
    <property type="entry name" value="HAD_sf"/>
</dbReference>
<dbReference type="Pfam" id="PF08282">
    <property type="entry name" value="Hydrolase_3"/>
    <property type="match status" value="1"/>
</dbReference>
<dbReference type="GO" id="GO:0000287">
    <property type="term" value="F:magnesium ion binding"/>
    <property type="evidence" value="ECO:0007669"/>
    <property type="project" value="TreeGrafter"/>
</dbReference>
<dbReference type="PANTHER" id="PTHR10000">
    <property type="entry name" value="PHOSPHOSERINE PHOSPHATASE"/>
    <property type="match status" value="1"/>
</dbReference>
<protein>
    <recommendedName>
        <fullName evidence="3">Haloacid dehalogenase</fullName>
    </recommendedName>
</protein>
<gene>
    <name evidence="1" type="ORF">WQ57_00010</name>
</gene>
<reference evidence="1 2" key="1">
    <citation type="submission" date="2015-04" db="EMBL/GenBank/DDBJ databases">
        <title>Taxonomic description and genome sequence of Bacillus campisalis sp. nov., a novel member of the genus Bacillus isolated from solar saltern.</title>
        <authorList>
            <person name="Mathan Kumar R."/>
            <person name="Kaur G."/>
            <person name="Kumar A."/>
            <person name="Singh N.K."/>
            <person name="Kaur N."/>
            <person name="Kumar N."/>
            <person name="Mayilraj S."/>
        </authorList>
    </citation>
    <scope>NUCLEOTIDE SEQUENCE [LARGE SCALE GENOMIC DNA]</scope>
    <source>
        <strain evidence="1 2">SA2-6</strain>
    </source>
</reference>
<dbReference type="EMBL" id="LAYY01000001">
    <property type="protein sequence ID" value="KKK39725.1"/>
    <property type="molecule type" value="Genomic_DNA"/>
</dbReference>
<accession>A0A0M2T4I0</accession>
<evidence type="ECO:0000313" key="2">
    <source>
        <dbReference type="Proteomes" id="UP000034166"/>
    </source>
</evidence>
<comment type="caution">
    <text evidence="1">The sequence shown here is derived from an EMBL/GenBank/DDBJ whole genome shotgun (WGS) entry which is preliminary data.</text>
</comment>
<dbReference type="AlphaFoldDB" id="A0A0M2T4I0"/>
<dbReference type="SUPFAM" id="SSF56784">
    <property type="entry name" value="HAD-like"/>
    <property type="match status" value="1"/>
</dbReference>
<dbReference type="Proteomes" id="UP000034166">
    <property type="component" value="Unassembled WGS sequence"/>
</dbReference>
<dbReference type="PANTHER" id="PTHR10000:SF8">
    <property type="entry name" value="HAD SUPERFAMILY HYDROLASE-LIKE, TYPE 3"/>
    <property type="match status" value="1"/>
</dbReference>
<evidence type="ECO:0008006" key="3">
    <source>
        <dbReference type="Google" id="ProtNLM"/>
    </source>
</evidence>
<dbReference type="NCBIfam" id="TIGR01484">
    <property type="entry name" value="HAD-SF-IIB"/>
    <property type="match status" value="1"/>
</dbReference>
<dbReference type="InterPro" id="IPR036412">
    <property type="entry name" value="HAD-like_sf"/>
</dbReference>
<dbReference type="GO" id="GO:0005829">
    <property type="term" value="C:cytosol"/>
    <property type="evidence" value="ECO:0007669"/>
    <property type="project" value="TreeGrafter"/>
</dbReference>
<dbReference type="PATRIC" id="fig|1408103.3.peg.2"/>
<organism evidence="1 2">
    <name type="scientific">Mesobacillus campisalis</name>
    <dbReference type="NCBI Taxonomy" id="1408103"/>
    <lineage>
        <taxon>Bacteria</taxon>
        <taxon>Bacillati</taxon>
        <taxon>Bacillota</taxon>
        <taxon>Bacilli</taxon>
        <taxon>Bacillales</taxon>
        <taxon>Bacillaceae</taxon>
        <taxon>Mesobacillus</taxon>
    </lineage>
</organism>
<evidence type="ECO:0000313" key="1">
    <source>
        <dbReference type="EMBL" id="KKK39725.1"/>
    </source>
</evidence>
<keyword evidence="2" id="KW-1185">Reference proteome</keyword>
<dbReference type="Gene3D" id="3.90.1070.10">
    <property type="match status" value="1"/>
</dbReference>
<dbReference type="InterPro" id="IPR006379">
    <property type="entry name" value="HAD-SF_hydro_IIB"/>
</dbReference>
<name>A0A0M2T4I0_9BACI</name>
<dbReference type="Gene3D" id="3.40.50.1000">
    <property type="entry name" value="HAD superfamily/HAD-like"/>
    <property type="match status" value="1"/>
</dbReference>
<proteinExistence type="predicted"/>
<sequence length="262" mass="29365">MAFYMFDVDGVLTDELARPDDEVLRLIEKLNEQEEQLAFITGRSRQWLAESVFTKIDPSQDWSDLYCVAEHGAIKGKGLNIETWKLDQEFVIPDEIKDELYKVSENQEFKGLIEWDDTKESMGTVESVHGEAGDDVHLEKTREALRKYAEKAGEIAGKHNKKVVVSTYGVDVTPPNLSKKIGAKWVLAEISFEQQPVYVFGDSKSDLVMAETAIDCGAKEVTFFWVGDGGIPKGGTHEIQSKHSTEPFAAGTKEFLKKLLSN</sequence>